<keyword evidence="7 9" id="KW-0234">DNA repair</keyword>
<dbReference type="KEGG" id="dhy:DESAM_22298"/>
<dbReference type="InterPro" id="IPR017261">
    <property type="entry name" value="DNA_mismatch_repair_MutS/MSH"/>
</dbReference>
<keyword evidence="5 9" id="KW-0067">ATP-binding</keyword>
<dbReference type="SMART" id="SM00534">
    <property type="entry name" value="MUTSac"/>
    <property type="match status" value="1"/>
</dbReference>
<protein>
    <recommendedName>
        <fullName evidence="2 9">DNA mismatch repair protein MutS</fullName>
    </recommendedName>
</protein>
<dbReference type="InterPro" id="IPR007695">
    <property type="entry name" value="DNA_mismatch_repair_MutS-lik_N"/>
</dbReference>
<proteinExistence type="inferred from homology"/>
<dbReference type="Pfam" id="PF05188">
    <property type="entry name" value="MutS_II"/>
    <property type="match status" value="1"/>
</dbReference>
<evidence type="ECO:0000256" key="4">
    <source>
        <dbReference type="ARBA" id="ARBA00022763"/>
    </source>
</evidence>
<comment type="function">
    <text evidence="8 9">This protein is involved in the repair of mismatches in DNA. It is possible that it carries out the mismatch recognition step. This protein has a weak ATPase activity.</text>
</comment>
<dbReference type="AlphaFoldDB" id="L0REE8"/>
<dbReference type="eggNOG" id="COG0249">
    <property type="taxonomic scope" value="Bacteria"/>
</dbReference>
<dbReference type="Pfam" id="PF05192">
    <property type="entry name" value="MutS_III"/>
    <property type="match status" value="1"/>
</dbReference>
<evidence type="ECO:0000256" key="5">
    <source>
        <dbReference type="ARBA" id="ARBA00022840"/>
    </source>
</evidence>
<keyword evidence="3 9" id="KW-0547">Nucleotide-binding</keyword>
<evidence type="ECO:0000256" key="3">
    <source>
        <dbReference type="ARBA" id="ARBA00022741"/>
    </source>
</evidence>
<dbReference type="PANTHER" id="PTHR11361">
    <property type="entry name" value="DNA MISMATCH REPAIR PROTEIN MUTS FAMILY MEMBER"/>
    <property type="match status" value="1"/>
</dbReference>
<organism evidence="12 13">
    <name type="scientific">Maridesulfovibrio hydrothermalis AM13 = DSM 14728</name>
    <dbReference type="NCBI Taxonomy" id="1121451"/>
    <lineage>
        <taxon>Bacteria</taxon>
        <taxon>Pseudomonadati</taxon>
        <taxon>Thermodesulfobacteriota</taxon>
        <taxon>Desulfovibrionia</taxon>
        <taxon>Desulfovibrionales</taxon>
        <taxon>Desulfovibrionaceae</taxon>
        <taxon>Maridesulfovibrio</taxon>
    </lineage>
</organism>
<gene>
    <name evidence="9 12" type="primary">mutS</name>
    <name evidence="12" type="ORF">DESAM_22298</name>
</gene>
<dbReference type="PANTHER" id="PTHR11361:SF34">
    <property type="entry name" value="DNA MISMATCH REPAIR PROTEIN MSH1, MITOCHONDRIAL"/>
    <property type="match status" value="1"/>
</dbReference>
<dbReference type="GO" id="GO:0006298">
    <property type="term" value="P:mismatch repair"/>
    <property type="evidence" value="ECO:0007669"/>
    <property type="project" value="UniProtKB-UniRule"/>
</dbReference>
<evidence type="ECO:0000256" key="9">
    <source>
        <dbReference type="HAMAP-Rule" id="MF_00096"/>
    </source>
</evidence>
<dbReference type="NCBIfam" id="TIGR01070">
    <property type="entry name" value="mutS1"/>
    <property type="match status" value="1"/>
</dbReference>
<dbReference type="PIRSF" id="PIRSF037677">
    <property type="entry name" value="DNA_mis_repair_Msh6"/>
    <property type="match status" value="1"/>
</dbReference>
<dbReference type="InterPro" id="IPR036678">
    <property type="entry name" value="MutS_con_dom_sf"/>
</dbReference>
<evidence type="ECO:0000256" key="7">
    <source>
        <dbReference type="ARBA" id="ARBA00023204"/>
    </source>
</evidence>
<dbReference type="SMART" id="SM00533">
    <property type="entry name" value="MUTSd"/>
    <property type="match status" value="1"/>
</dbReference>
<evidence type="ECO:0000256" key="1">
    <source>
        <dbReference type="ARBA" id="ARBA00006271"/>
    </source>
</evidence>
<dbReference type="SUPFAM" id="SSF53150">
    <property type="entry name" value="DNA repair protein MutS, domain II"/>
    <property type="match status" value="1"/>
</dbReference>
<evidence type="ECO:0000259" key="11">
    <source>
        <dbReference type="PROSITE" id="PS00486"/>
    </source>
</evidence>
<dbReference type="GO" id="GO:0140664">
    <property type="term" value="F:ATP-dependent DNA damage sensor activity"/>
    <property type="evidence" value="ECO:0007669"/>
    <property type="project" value="InterPro"/>
</dbReference>
<evidence type="ECO:0000256" key="2">
    <source>
        <dbReference type="ARBA" id="ARBA00021982"/>
    </source>
</evidence>
<dbReference type="HOGENOM" id="CLU_002472_4_1_7"/>
<feature type="domain" description="DNA mismatch repair proteins mutS family" evidence="11">
    <location>
        <begin position="703"/>
        <end position="719"/>
    </location>
</feature>
<dbReference type="InterPro" id="IPR007860">
    <property type="entry name" value="DNA_mmatch_repair_MutS_con_dom"/>
</dbReference>
<dbReference type="Pfam" id="PF05190">
    <property type="entry name" value="MutS_IV"/>
    <property type="match status" value="1"/>
</dbReference>
<dbReference type="InterPro" id="IPR000432">
    <property type="entry name" value="DNA_mismatch_repair_MutS_C"/>
</dbReference>
<dbReference type="EMBL" id="FO203522">
    <property type="protein sequence ID" value="CCO24565.1"/>
    <property type="molecule type" value="Genomic_DNA"/>
</dbReference>
<dbReference type="PATRIC" id="fig|1121451.3.peg.2518"/>
<dbReference type="GO" id="GO:0003684">
    <property type="term" value="F:damaged DNA binding"/>
    <property type="evidence" value="ECO:0007669"/>
    <property type="project" value="UniProtKB-UniRule"/>
</dbReference>
<dbReference type="Proteomes" id="UP000010808">
    <property type="component" value="Chromosome"/>
</dbReference>
<name>L0REE8_9BACT</name>
<dbReference type="PROSITE" id="PS00486">
    <property type="entry name" value="DNA_MISMATCH_REPAIR_2"/>
    <property type="match status" value="1"/>
</dbReference>
<feature type="binding site" evidence="9">
    <location>
        <begin position="629"/>
        <end position="636"/>
    </location>
    <ligand>
        <name>ATP</name>
        <dbReference type="ChEBI" id="CHEBI:30616"/>
    </ligand>
</feature>
<dbReference type="Pfam" id="PF00488">
    <property type="entry name" value="MutS_V"/>
    <property type="match status" value="1"/>
</dbReference>
<dbReference type="STRING" id="1121451.DESAM_22298"/>
<dbReference type="Gene3D" id="3.40.50.300">
    <property type="entry name" value="P-loop containing nucleotide triphosphate hydrolases"/>
    <property type="match status" value="1"/>
</dbReference>
<dbReference type="HAMAP" id="MF_00096">
    <property type="entry name" value="MutS"/>
    <property type="match status" value="1"/>
</dbReference>
<keyword evidence="13" id="KW-1185">Reference proteome</keyword>
<dbReference type="CDD" id="cd03284">
    <property type="entry name" value="ABC_MutS1"/>
    <property type="match status" value="1"/>
</dbReference>
<keyword evidence="6 9" id="KW-0238">DNA-binding</keyword>
<accession>L0REE8</accession>
<dbReference type="SUPFAM" id="SSF52540">
    <property type="entry name" value="P-loop containing nucleoside triphosphate hydrolases"/>
    <property type="match status" value="1"/>
</dbReference>
<dbReference type="SUPFAM" id="SSF55271">
    <property type="entry name" value="DNA repair protein MutS, domain I"/>
    <property type="match status" value="1"/>
</dbReference>
<dbReference type="Pfam" id="PF01624">
    <property type="entry name" value="MutS_I"/>
    <property type="match status" value="1"/>
</dbReference>
<dbReference type="InterPro" id="IPR005748">
    <property type="entry name" value="DNA_mismatch_repair_MutS"/>
</dbReference>
<sequence>MSKQKLTPMFEQYFQIKEEYPDSLLFYRMGDFYELFFEDAEIAAKELQISLTCRNPNSEFKIPMCGVPHHASKPYIAQLTEKGFTIALCDQIEDPKQAKGLVKRAVTRVYTPGTVVEDDNLSAKVNNYLAAIIWDESKSSGGLAWMDFSTGQWSGIQSKSENDLWQWALKINPRELILPQGKAVPNQYSEIDARITPAPSAGYFNFKSACENIREVQNVADLESLDLEDKMQLTQACGAMLAYLRQTQLQDFNHLGEFKPLNLSKFMILDEVTERNLELFKRLDGKKGKGTLLAVMDKTITPMGGRLLSVRLKQPWRDLSPIEQNQRAVTFFFDNDTLRSKMRELLDTVYDLERLSTRVVLGRATPKDFISLRQSLRTLPPIHSLLLTAARSTDEKSRAMAPILRTVMSKWDSMNDVAELLESALVDSPPPVITEGGLFKTGYNAELDELIQLTEHGEATLADLLKHEKEVNDLPKLKMGYNKVFGYYFELSKAFKGQVPEYFERRQTLVNSERYITPELKELEEKIISASYSRKTLEYNLFQKVREDVAKNRSRFMFMADAIAAVDFWQGLAETARVNRWVCPEVHPGMEVVIEEGRHPVVEAVQGSANYIPNSLTIDEKRRILLITGPNMAGKSTVLRQVALMGIMAQIGSYIPAYKGRIGLMDRVFSRVGASDNLAQGQSTFMVEMMETARILRQASKRSLVILDEIGRGTSTFDGLALAWAVVEELSRRARGGIRTLFATHYHELTSLEGVIDGLRNFNIAVREWKGDILFLRRLVPGPADKSYGIEVAKLAGVPKPVVVRAREILANLEEKSQDGGGNAPRQNSVQSILPGMICTGSEKKNEAPPEDHKVVKELRDLDVNGLSPIEALTLLNQWKKSLGDK</sequence>
<dbReference type="GO" id="GO:0005829">
    <property type="term" value="C:cytosol"/>
    <property type="evidence" value="ECO:0007669"/>
    <property type="project" value="TreeGrafter"/>
</dbReference>
<evidence type="ECO:0000256" key="10">
    <source>
        <dbReference type="RuleBase" id="RU003756"/>
    </source>
</evidence>
<dbReference type="FunFam" id="1.10.1420.10:FF:000001">
    <property type="entry name" value="DNA mismatch repair protein MutS"/>
    <property type="match status" value="1"/>
</dbReference>
<dbReference type="NCBIfam" id="NF003810">
    <property type="entry name" value="PRK05399.1"/>
    <property type="match status" value="1"/>
</dbReference>
<evidence type="ECO:0000313" key="13">
    <source>
        <dbReference type="Proteomes" id="UP000010808"/>
    </source>
</evidence>
<evidence type="ECO:0000256" key="6">
    <source>
        <dbReference type="ARBA" id="ARBA00023125"/>
    </source>
</evidence>
<dbReference type="InterPro" id="IPR016151">
    <property type="entry name" value="DNA_mismatch_repair_MutS_N"/>
</dbReference>
<dbReference type="InterPro" id="IPR045076">
    <property type="entry name" value="MutS"/>
</dbReference>
<reference evidence="12 13" key="1">
    <citation type="submission" date="2012-10" db="EMBL/GenBank/DDBJ databases">
        <authorList>
            <person name="Genoscope - CEA"/>
        </authorList>
    </citation>
    <scope>NUCLEOTIDE SEQUENCE [LARGE SCALE GENOMIC DNA]</scope>
    <source>
        <strain evidence="13">AM13 / DSM 14728</strain>
    </source>
</reference>
<evidence type="ECO:0000256" key="8">
    <source>
        <dbReference type="ARBA" id="ARBA00024647"/>
    </source>
</evidence>
<dbReference type="InterPro" id="IPR027417">
    <property type="entry name" value="P-loop_NTPase"/>
</dbReference>
<evidence type="ECO:0000313" key="12">
    <source>
        <dbReference type="EMBL" id="CCO24565.1"/>
    </source>
</evidence>
<dbReference type="Gene3D" id="3.40.1170.10">
    <property type="entry name" value="DNA repair protein MutS, domain I"/>
    <property type="match status" value="1"/>
</dbReference>
<dbReference type="InterPro" id="IPR007861">
    <property type="entry name" value="DNA_mismatch_repair_MutS_clamp"/>
</dbReference>
<dbReference type="GO" id="GO:0005524">
    <property type="term" value="F:ATP binding"/>
    <property type="evidence" value="ECO:0007669"/>
    <property type="project" value="UniProtKB-UniRule"/>
</dbReference>
<dbReference type="Gene3D" id="3.30.420.110">
    <property type="entry name" value="MutS, connector domain"/>
    <property type="match status" value="1"/>
</dbReference>
<keyword evidence="4 9" id="KW-0227">DNA damage</keyword>
<dbReference type="InterPro" id="IPR007696">
    <property type="entry name" value="DNA_mismatch_repair_MutS_core"/>
</dbReference>
<dbReference type="GO" id="GO:0030983">
    <property type="term" value="F:mismatched DNA binding"/>
    <property type="evidence" value="ECO:0007669"/>
    <property type="project" value="InterPro"/>
</dbReference>
<dbReference type="FunFam" id="3.40.1170.10:FF:000001">
    <property type="entry name" value="DNA mismatch repair protein MutS"/>
    <property type="match status" value="1"/>
</dbReference>
<dbReference type="InterPro" id="IPR036187">
    <property type="entry name" value="DNA_mismatch_repair_MutS_sf"/>
</dbReference>
<dbReference type="FunFam" id="3.40.50.300:FF:000870">
    <property type="entry name" value="MutS protein homolog 4"/>
    <property type="match status" value="1"/>
</dbReference>
<dbReference type="SUPFAM" id="SSF48334">
    <property type="entry name" value="DNA repair protein MutS, domain III"/>
    <property type="match status" value="1"/>
</dbReference>
<comment type="similarity">
    <text evidence="1 9 10">Belongs to the DNA mismatch repair MutS family.</text>
</comment>
<dbReference type="Gene3D" id="1.10.1420.10">
    <property type="match status" value="2"/>
</dbReference>
<dbReference type="OrthoDB" id="9802448at2"/>